<dbReference type="Proteomes" id="UP001165460">
    <property type="component" value="Unassembled WGS sequence"/>
</dbReference>
<dbReference type="CDD" id="cd12921">
    <property type="entry name" value="VKOR_4"/>
    <property type="match status" value="1"/>
</dbReference>
<dbReference type="Pfam" id="PF03412">
    <property type="entry name" value="Peptidase_C39"/>
    <property type="match status" value="1"/>
</dbReference>
<organism evidence="12 13">
    <name type="scientific">Pedobacter montanisoli</name>
    <dbReference type="NCBI Taxonomy" id="2923277"/>
    <lineage>
        <taxon>Bacteria</taxon>
        <taxon>Pseudomonadati</taxon>
        <taxon>Bacteroidota</taxon>
        <taxon>Sphingobacteriia</taxon>
        <taxon>Sphingobacteriales</taxon>
        <taxon>Sphingobacteriaceae</taxon>
        <taxon>Pedobacter</taxon>
    </lineage>
</organism>
<gene>
    <name evidence="12" type="ORF">MMF97_10935</name>
</gene>
<reference evidence="12" key="1">
    <citation type="submission" date="2022-03" db="EMBL/GenBank/DDBJ databases">
        <authorList>
            <person name="Woo C.Y."/>
        </authorList>
    </citation>
    <scope>NUCLEOTIDE SEQUENCE</scope>
    <source>
        <strain evidence="12">CYS-01</strain>
    </source>
</reference>
<evidence type="ECO:0000256" key="1">
    <source>
        <dbReference type="ARBA" id="ARBA00004141"/>
    </source>
</evidence>
<dbReference type="PROSITE" id="PS50990">
    <property type="entry name" value="PEPTIDASE_C39"/>
    <property type="match status" value="1"/>
</dbReference>
<dbReference type="InterPro" id="IPR038354">
    <property type="entry name" value="VKOR_sf"/>
</dbReference>
<evidence type="ECO:0000256" key="6">
    <source>
        <dbReference type="ARBA" id="ARBA00023002"/>
    </source>
</evidence>
<sequence length="527" mass="60614">MLLRPKENALAVTQLLLKNLDAKISYDSLKRALYDHPEYPSLLAISDVLNEYHIQNEAYQIKKEEYKVEDLFFPFIAHINSKGGAFMLIHEIKDGKVTFSDEKSKKSIIPEKDFIQQWSGIALYATVTPNSYETRYYEKQLLANLKTLGKPLFILTLLSTLFLGLNLQSSVPGYYILLLVKLLGVGICVLLLTHSIDANNPFVRNLCGLGSKNNCNAILKSDAAKINEWLSWSEVGFFYFMGSFLALYFNPSLMPYLLWLNLLSLPYTLWSIGYQYRQNNWCTLCCSVQVLLWIEFIAGIRFGKEQYIIHSFSILTFVQLFLSFIIPVMAWFLLKPQLTKSAEYNPLKQQLKKFKYDQQLFNHALTNQAKYAVPDNLMPVVLGNPKAETIITMVSNPFCGPCAKAHAFLDNWLATRSDVQLKVIFTTADHDDDQRTKVSRHVSALSQTKDEVLLANALNDWYAQSQKKYEDWAKRYPIVIAEEMAEVTAKQKEWCDMAEIKYTPTILVNGYKLPEPYQLEDIKYLVY</sequence>
<feature type="transmembrane region" description="Helical" evidence="10">
    <location>
        <begin position="148"/>
        <end position="167"/>
    </location>
</feature>
<accession>A0ABS9ZY25</accession>
<evidence type="ECO:0000256" key="5">
    <source>
        <dbReference type="ARBA" id="ARBA00022989"/>
    </source>
</evidence>
<keyword evidence="6" id="KW-0560">Oxidoreductase</keyword>
<evidence type="ECO:0000256" key="8">
    <source>
        <dbReference type="ARBA" id="ARBA00023157"/>
    </source>
</evidence>
<keyword evidence="9" id="KW-0676">Redox-active center</keyword>
<comment type="caution">
    <text evidence="12">The sequence shown here is derived from an EMBL/GenBank/DDBJ whole genome shotgun (WGS) entry which is preliminary data.</text>
</comment>
<dbReference type="InterPro" id="IPR012932">
    <property type="entry name" value="VKOR"/>
</dbReference>
<proteinExistence type="inferred from homology"/>
<comment type="subcellular location">
    <subcellularLocation>
        <location evidence="1">Membrane</location>
        <topology evidence="1">Multi-pass membrane protein</topology>
    </subcellularLocation>
</comment>
<keyword evidence="8" id="KW-1015">Disulfide bond</keyword>
<evidence type="ECO:0000313" key="12">
    <source>
        <dbReference type="EMBL" id="MCJ0743229.1"/>
    </source>
</evidence>
<evidence type="ECO:0000256" key="2">
    <source>
        <dbReference type="ARBA" id="ARBA00006214"/>
    </source>
</evidence>
<evidence type="ECO:0000313" key="13">
    <source>
        <dbReference type="Proteomes" id="UP001165460"/>
    </source>
</evidence>
<feature type="transmembrane region" description="Helical" evidence="10">
    <location>
        <begin position="281"/>
        <end position="302"/>
    </location>
</feature>
<feature type="transmembrane region" description="Helical" evidence="10">
    <location>
        <begin position="308"/>
        <end position="334"/>
    </location>
</feature>
<feature type="transmembrane region" description="Helical" evidence="10">
    <location>
        <begin position="173"/>
        <end position="192"/>
    </location>
</feature>
<dbReference type="InterPro" id="IPR005074">
    <property type="entry name" value="Peptidase_C39"/>
</dbReference>
<dbReference type="Pfam" id="PF07884">
    <property type="entry name" value="VKOR"/>
    <property type="match status" value="1"/>
</dbReference>
<dbReference type="Gene3D" id="3.90.70.10">
    <property type="entry name" value="Cysteine proteinases"/>
    <property type="match status" value="1"/>
</dbReference>
<evidence type="ECO:0000259" key="11">
    <source>
        <dbReference type="PROSITE" id="PS50990"/>
    </source>
</evidence>
<dbReference type="SUPFAM" id="SSF52833">
    <property type="entry name" value="Thioredoxin-like"/>
    <property type="match status" value="1"/>
</dbReference>
<protein>
    <submittedName>
        <fullName evidence="12">Cysteine peptidase family C39 domain-containing protein</fullName>
    </submittedName>
</protein>
<name>A0ABS9ZY25_9SPHI</name>
<keyword evidence="4" id="KW-0874">Quinone</keyword>
<evidence type="ECO:0000256" key="10">
    <source>
        <dbReference type="SAM" id="Phobius"/>
    </source>
</evidence>
<dbReference type="Gene3D" id="3.40.30.10">
    <property type="entry name" value="Glutaredoxin"/>
    <property type="match status" value="1"/>
</dbReference>
<feature type="transmembrane region" description="Helical" evidence="10">
    <location>
        <begin position="229"/>
        <end position="250"/>
    </location>
</feature>
<evidence type="ECO:0000256" key="4">
    <source>
        <dbReference type="ARBA" id="ARBA00022719"/>
    </source>
</evidence>
<dbReference type="InterPro" id="IPR036249">
    <property type="entry name" value="Thioredoxin-like_sf"/>
</dbReference>
<evidence type="ECO:0000256" key="9">
    <source>
        <dbReference type="ARBA" id="ARBA00023284"/>
    </source>
</evidence>
<dbReference type="EMBL" id="JALGBH010000002">
    <property type="protein sequence ID" value="MCJ0743229.1"/>
    <property type="molecule type" value="Genomic_DNA"/>
</dbReference>
<dbReference type="Pfam" id="PF13462">
    <property type="entry name" value="Thioredoxin_4"/>
    <property type="match status" value="1"/>
</dbReference>
<keyword evidence="5 10" id="KW-1133">Transmembrane helix</keyword>
<evidence type="ECO:0000256" key="7">
    <source>
        <dbReference type="ARBA" id="ARBA00023136"/>
    </source>
</evidence>
<evidence type="ECO:0000256" key="3">
    <source>
        <dbReference type="ARBA" id="ARBA00022692"/>
    </source>
</evidence>
<keyword evidence="3 10" id="KW-0812">Transmembrane</keyword>
<comment type="similarity">
    <text evidence="2">Belongs to the VKOR family.</text>
</comment>
<keyword evidence="7 10" id="KW-0472">Membrane</keyword>
<feature type="domain" description="Peptidase C39" evidence="11">
    <location>
        <begin position="2"/>
        <end position="125"/>
    </location>
</feature>
<dbReference type="RefSeq" id="WP_243362338.1">
    <property type="nucleotide sequence ID" value="NZ_JALGBH010000002.1"/>
</dbReference>
<dbReference type="InterPro" id="IPR012336">
    <property type="entry name" value="Thioredoxin-like_fold"/>
</dbReference>
<dbReference type="Gene3D" id="1.20.1440.130">
    <property type="entry name" value="VKOR domain"/>
    <property type="match status" value="1"/>
</dbReference>
<keyword evidence="13" id="KW-1185">Reference proteome</keyword>